<evidence type="ECO:0000313" key="1">
    <source>
        <dbReference type="EMBL" id="KAK9882244.1"/>
    </source>
</evidence>
<evidence type="ECO:0000313" key="2">
    <source>
        <dbReference type="Proteomes" id="UP001431783"/>
    </source>
</evidence>
<name>A0AAW1UGS5_9CUCU</name>
<organism evidence="1 2">
    <name type="scientific">Henosepilachna vigintioctopunctata</name>
    <dbReference type="NCBI Taxonomy" id="420089"/>
    <lineage>
        <taxon>Eukaryota</taxon>
        <taxon>Metazoa</taxon>
        <taxon>Ecdysozoa</taxon>
        <taxon>Arthropoda</taxon>
        <taxon>Hexapoda</taxon>
        <taxon>Insecta</taxon>
        <taxon>Pterygota</taxon>
        <taxon>Neoptera</taxon>
        <taxon>Endopterygota</taxon>
        <taxon>Coleoptera</taxon>
        <taxon>Polyphaga</taxon>
        <taxon>Cucujiformia</taxon>
        <taxon>Coccinelloidea</taxon>
        <taxon>Coccinellidae</taxon>
        <taxon>Epilachninae</taxon>
        <taxon>Epilachnini</taxon>
        <taxon>Henosepilachna</taxon>
    </lineage>
</organism>
<dbReference type="AlphaFoldDB" id="A0AAW1UGS5"/>
<comment type="caution">
    <text evidence="1">The sequence shown here is derived from an EMBL/GenBank/DDBJ whole genome shotgun (WGS) entry which is preliminary data.</text>
</comment>
<dbReference type="Proteomes" id="UP001431783">
    <property type="component" value="Unassembled WGS sequence"/>
</dbReference>
<gene>
    <name evidence="1" type="ORF">WA026_019760</name>
</gene>
<dbReference type="EMBL" id="JARQZJ010000073">
    <property type="protein sequence ID" value="KAK9882244.1"/>
    <property type="molecule type" value="Genomic_DNA"/>
</dbReference>
<proteinExistence type="predicted"/>
<sequence>MKFPDNVVASRKNSRIDDECEVSSPQWACMGTIAHSFSPKRGGQWPVVGHIQRGIEGEDID</sequence>
<accession>A0AAW1UGS5</accession>
<protein>
    <submittedName>
        <fullName evidence="1">Uncharacterized protein</fullName>
    </submittedName>
</protein>
<reference evidence="1 2" key="1">
    <citation type="submission" date="2023-03" db="EMBL/GenBank/DDBJ databases">
        <title>Genome insight into feeding habits of ladybird beetles.</title>
        <authorList>
            <person name="Li H.-S."/>
            <person name="Huang Y.-H."/>
            <person name="Pang H."/>
        </authorList>
    </citation>
    <scope>NUCLEOTIDE SEQUENCE [LARGE SCALE GENOMIC DNA]</scope>
    <source>
        <strain evidence="1">SYSU_2023b</strain>
        <tissue evidence="1">Whole body</tissue>
    </source>
</reference>
<keyword evidence="2" id="KW-1185">Reference proteome</keyword>